<dbReference type="InterPro" id="IPR005824">
    <property type="entry name" value="KOW"/>
</dbReference>
<feature type="domain" description="KOW" evidence="5">
    <location>
        <begin position="171"/>
        <end position="198"/>
    </location>
</feature>
<comment type="function">
    <text evidence="4">Participates in transcription elongation, termination and antitermination.</text>
</comment>
<dbReference type="GO" id="GO:0032784">
    <property type="term" value="P:regulation of DNA-templated transcription elongation"/>
    <property type="evidence" value="ECO:0007669"/>
    <property type="project" value="InterPro"/>
</dbReference>
<dbReference type="PRINTS" id="PR00338">
    <property type="entry name" value="NUSGTNSCPFCT"/>
</dbReference>
<dbReference type="Pfam" id="PF02357">
    <property type="entry name" value="NusG"/>
    <property type="match status" value="1"/>
</dbReference>
<comment type="similarity">
    <text evidence="4">Belongs to the NusG family.</text>
</comment>
<dbReference type="PROSITE" id="PS01014">
    <property type="entry name" value="NUSG"/>
    <property type="match status" value="1"/>
</dbReference>
<dbReference type="SUPFAM" id="SSF82679">
    <property type="entry name" value="N-utilization substance G protein NusG, N-terminal domain"/>
    <property type="match status" value="1"/>
</dbReference>
<dbReference type="SMART" id="SM00739">
    <property type="entry name" value="KOW"/>
    <property type="match status" value="1"/>
</dbReference>
<sequence length="225" mass="24980">MTMQFRKGDLGTIVVSAEAWMKRDGAAASARLRIDHLNMASRGAVIRLAKDAELPKPGWFCLRVATGREKAVEKVLEASDVESLVVMTNECKVVKRGRVCIIPPRPVILGYVLVHCSPIAQAMMGLLHVKDVIDVVGGAIRPYRADIDSISRFKKMAMEGKYDRSASKQHQFMVKERVRITEGPFASFPGIVVSIDDEKGYLSLEVDIFGRPTPVQLMLDQIEKI</sequence>
<protein>
    <recommendedName>
        <fullName evidence="4">Transcription termination/antitermination protein NusG</fullName>
    </recommendedName>
</protein>
<dbReference type="InterPro" id="IPR015869">
    <property type="entry name" value="Transcrpt_antiterm_NusG_bac_CS"/>
</dbReference>
<keyword evidence="1 4" id="KW-0889">Transcription antitermination</keyword>
<keyword evidence="2 4" id="KW-0805">Transcription regulation</keyword>
<dbReference type="InterPro" id="IPR036735">
    <property type="entry name" value="NGN_dom_sf"/>
</dbReference>
<dbReference type="GO" id="GO:0006353">
    <property type="term" value="P:DNA-templated transcription termination"/>
    <property type="evidence" value="ECO:0007669"/>
    <property type="project" value="UniProtKB-KW"/>
</dbReference>
<dbReference type="Pfam" id="PF00467">
    <property type="entry name" value="KOW"/>
    <property type="match status" value="1"/>
</dbReference>
<organism evidence="6 7">
    <name type="scientific">Rhizobium chutanense</name>
    <dbReference type="NCBI Taxonomy" id="2035448"/>
    <lineage>
        <taxon>Bacteria</taxon>
        <taxon>Pseudomonadati</taxon>
        <taxon>Pseudomonadota</taxon>
        <taxon>Alphaproteobacteria</taxon>
        <taxon>Hyphomicrobiales</taxon>
        <taxon>Rhizobiaceae</taxon>
        <taxon>Rhizobium/Agrobacterium group</taxon>
        <taxon>Rhizobium</taxon>
    </lineage>
</organism>
<dbReference type="InterPro" id="IPR014722">
    <property type="entry name" value="Rib_uL2_dom2"/>
</dbReference>
<keyword evidence="3 4" id="KW-0804">Transcription</keyword>
<reference evidence="6 7" key="1">
    <citation type="submission" date="2018-11" db="EMBL/GenBank/DDBJ databases">
        <title>Rhizobium chutanense sp. nov., isolated from root nodules of Phaseolus vulgaris in China.</title>
        <authorList>
            <person name="Huo Y."/>
        </authorList>
    </citation>
    <scope>NUCLEOTIDE SEQUENCE [LARGE SCALE GENOMIC DNA]</scope>
    <source>
        <strain evidence="6 7">C16</strain>
    </source>
</reference>
<dbReference type="PANTHER" id="PTHR30265:SF4">
    <property type="entry name" value="KOW MOTIF FAMILY PROTEIN, EXPRESSED"/>
    <property type="match status" value="1"/>
</dbReference>
<dbReference type="Gene3D" id="3.30.70.940">
    <property type="entry name" value="NusG, N-terminal domain"/>
    <property type="match status" value="1"/>
</dbReference>
<dbReference type="InterPro" id="IPR008991">
    <property type="entry name" value="Translation_prot_SH3-like_sf"/>
</dbReference>
<evidence type="ECO:0000313" key="7">
    <source>
        <dbReference type="Proteomes" id="UP000278081"/>
    </source>
</evidence>
<dbReference type="Proteomes" id="UP000278081">
    <property type="component" value="Unassembled WGS sequence"/>
</dbReference>
<name>A0A3S0R1F3_9HYPH</name>
<dbReference type="EMBL" id="RJTJ01000008">
    <property type="protein sequence ID" value="RUM06801.1"/>
    <property type="molecule type" value="Genomic_DNA"/>
</dbReference>
<evidence type="ECO:0000256" key="2">
    <source>
        <dbReference type="ARBA" id="ARBA00023015"/>
    </source>
</evidence>
<dbReference type="CDD" id="cd06091">
    <property type="entry name" value="KOW_NusG"/>
    <property type="match status" value="1"/>
</dbReference>
<proteinExistence type="inferred from homology"/>
<evidence type="ECO:0000313" key="6">
    <source>
        <dbReference type="EMBL" id="RUM06801.1"/>
    </source>
</evidence>
<evidence type="ECO:0000256" key="1">
    <source>
        <dbReference type="ARBA" id="ARBA00022814"/>
    </source>
</evidence>
<accession>A0A3S0R1F3</accession>
<dbReference type="SUPFAM" id="SSF50104">
    <property type="entry name" value="Translation proteins SH3-like domain"/>
    <property type="match status" value="1"/>
</dbReference>
<dbReference type="InterPro" id="IPR043425">
    <property type="entry name" value="NusG-like"/>
</dbReference>
<comment type="caution">
    <text evidence="6">The sequence shown here is derived from an EMBL/GenBank/DDBJ whole genome shotgun (WGS) entry which is preliminary data.</text>
</comment>
<evidence type="ECO:0000259" key="5">
    <source>
        <dbReference type="SMART" id="SM00739"/>
    </source>
</evidence>
<evidence type="ECO:0000256" key="3">
    <source>
        <dbReference type="ARBA" id="ARBA00023163"/>
    </source>
</evidence>
<dbReference type="RefSeq" id="WP_126908975.1">
    <property type="nucleotide sequence ID" value="NZ_ML133755.1"/>
</dbReference>
<dbReference type="PANTHER" id="PTHR30265">
    <property type="entry name" value="RHO-INTERACTING TRANSCRIPTION TERMINATION FACTOR NUSG"/>
    <property type="match status" value="1"/>
</dbReference>
<dbReference type="AlphaFoldDB" id="A0A3S0R1F3"/>
<evidence type="ECO:0000256" key="4">
    <source>
        <dbReference type="RuleBase" id="RU000538"/>
    </source>
</evidence>
<dbReference type="OrthoDB" id="8372817at2"/>
<dbReference type="GO" id="GO:0031564">
    <property type="term" value="P:transcription antitermination"/>
    <property type="evidence" value="ECO:0007669"/>
    <property type="project" value="UniProtKB-KW"/>
</dbReference>
<dbReference type="GO" id="GO:0006354">
    <property type="term" value="P:DNA-templated transcription elongation"/>
    <property type="evidence" value="ECO:0007669"/>
    <property type="project" value="InterPro"/>
</dbReference>
<dbReference type="CDD" id="cd08000">
    <property type="entry name" value="NGN"/>
    <property type="match status" value="1"/>
</dbReference>
<dbReference type="Gene3D" id="2.30.30.30">
    <property type="match status" value="1"/>
</dbReference>
<dbReference type="InterPro" id="IPR006645">
    <property type="entry name" value="NGN-like_dom"/>
</dbReference>
<dbReference type="InterPro" id="IPR001062">
    <property type="entry name" value="Transcrpt_antiterm_NusG"/>
</dbReference>
<keyword evidence="4" id="KW-0806">Transcription termination</keyword>
<gene>
    <name evidence="6" type="ORF">EFR84_11425</name>
</gene>